<dbReference type="PANTHER" id="PTHR48417:SF1">
    <property type="entry name" value="ATP SYNTHASE F1 SUBUNIT EPSILON"/>
    <property type="match status" value="1"/>
</dbReference>
<dbReference type="CTD" id="20212073"/>
<dbReference type="GO" id="GO:0006783">
    <property type="term" value="P:heme biosynthetic process"/>
    <property type="evidence" value="ECO:0000318"/>
    <property type="project" value="GO_Central"/>
</dbReference>
<dbReference type="FunFam" id="1.20.5.500:FF:000007">
    <property type="entry name" value="ATPase inhibitor, putative"/>
    <property type="match status" value="1"/>
</dbReference>
<comment type="subcellular location">
    <subcellularLocation>
        <location evidence="1">Mitochondrion</location>
    </subcellularLocation>
</comment>
<dbReference type="STRING" id="6412.T1FTC6"/>
<keyword evidence="5" id="KW-0496">Mitochondrion</keyword>
<evidence type="ECO:0000256" key="3">
    <source>
        <dbReference type="ARBA" id="ARBA00022946"/>
    </source>
</evidence>
<reference evidence="9 11" key="2">
    <citation type="journal article" date="2013" name="Nature">
        <title>Insights into bilaterian evolution from three spiralian genomes.</title>
        <authorList>
            <person name="Simakov O."/>
            <person name="Marletaz F."/>
            <person name="Cho S.J."/>
            <person name="Edsinger-Gonzales E."/>
            <person name="Havlak P."/>
            <person name="Hellsten U."/>
            <person name="Kuo D.H."/>
            <person name="Larsson T."/>
            <person name="Lv J."/>
            <person name="Arendt D."/>
            <person name="Savage R."/>
            <person name="Osoegawa K."/>
            <person name="de Jong P."/>
            <person name="Grimwood J."/>
            <person name="Chapman J.A."/>
            <person name="Shapiro H."/>
            <person name="Aerts A."/>
            <person name="Otillar R.P."/>
            <person name="Terry A.Y."/>
            <person name="Boore J.L."/>
            <person name="Grigoriev I.V."/>
            <person name="Lindberg D.R."/>
            <person name="Seaver E.C."/>
            <person name="Weisblat D.A."/>
            <person name="Putnam N.H."/>
            <person name="Rokhsar D.S."/>
        </authorList>
    </citation>
    <scope>NUCLEOTIDE SEQUENCE</scope>
</reference>
<evidence type="ECO:0000313" key="11">
    <source>
        <dbReference type="Proteomes" id="UP000015101"/>
    </source>
</evidence>
<dbReference type="GO" id="GO:0051117">
    <property type="term" value="F:ATPase binding"/>
    <property type="evidence" value="ECO:0000318"/>
    <property type="project" value="GO_Central"/>
</dbReference>
<dbReference type="EMBL" id="AMQM01004483">
    <property type="status" value="NOT_ANNOTATED_CDS"/>
    <property type="molecule type" value="Genomic_DNA"/>
</dbReference>
<dbReference type="OMA" id="QEVDHHK"/>
<name>T1FTC6_HELRO</name>
<dbReference type="KEGG" id="hro:HELRODRAFT_191850"/>
<feature type="compositionally biased region" description="Gly residues" evidence="8">
    <location>
        <begin position="37"/>
        <end position="49"/>
    </location>
</feature>
<proteinExistence type="inferred from homology"/>
<dbReference type="Pfam" id="PF04568">
    <property type="entry name" value="IATP"/>
    <property type="match status" value="1"/>
</dbReference>
<dbReference type="FunCoup" id="T1FTC6">
    <property type="interactions" value="771"/>
</dbReference>
<dbReference type="eggNOG" id="ENOG502S4JP">
    <property type="taxonomic scope" value="Eukaryota"/>
</dbReference>
<dbReference type="PANTHER" id="PTHR48417">
    <property type="entry name" value="ATP SYNTHASE F1 SUBUNIT EPSILON"/>
    <property type="match status" value="1"/>
</dbReference>
<reference evidence="10" key="3">
    <citation type="submission" date="2015-06" db="UniProtKB">
        <authorList>
            <consortium name="EnsemblMetazoa"/>
        </authorList>
    </citation>
    <scope>IDENTIFICATION</scope>
</reference>
<dbReference type="GO" id="GO:0030218">
    <property type="term" value="P:erythrocyte differentiation"/>
    <property type="evidence" value="ECO:0000318"/>
    <property type="project" value="GO_Central"/>
</dbReference>
<gene>
    <name evidence="10" type="primary">20212073</name>
    <name evidence="9" type="ORF">HELRODRAFT_191850</name>
</gene>
<organism evidence="10 11">
    <name type="scientific">Helobdella robusta</name>
    <name type="common">Californian leech</name>
    <dbReference type="NCBI Taxonomy" id="6412"/>
    <lineage>
        <taxon>Eukaryota</taxon>
        <taxon>Metazoa</taxon>
        <taxon>Spiralia</taxon>
        <taxon>Lophotrochozoa</taxon>
        <taxon>Annelida</taxon>
        <taxon>Clitellata</taxon>
        <taxon>Hirudinea</taxon>
        <taxon>Rhynchobdellida</taxon>
        <taxon>Glossiphoniidae</taxon>
        <taxon>Helobdella</taxon>
    </lineage>
</organism>
<reference evidence="11" key="1">
    <citation type="submission" date="2012-12" db="EMBL/GenBank/DDBJ databases">
        <authorList>
            <person name="Hellsten U."/>
            <person name="Grimwood J."/>
            <person name="Chapman J.A."/>
            <person name="Shapiro H."/>
            <person name="Aerts A."/>
            <person name="Otillar R.P."/>
            <person name="Terry A.Y."/>
            <person name="Boore J.L."/>
            <person name="Simakov O."/>
            <person name="Marletaz F."/>
            <person name="Cho S.-J."/>
            <person name="Edsinger-Gonzales E."/>
            <person name="Havlak P."/>
            <person name="Kuo D.-H."/>
            <person name="Larsson T."/>
            <person name="Lv J."/>
            <person name="Arendt D."/>
            <person name="Savage R."/>
            <person name="Osoegawa K."/>
            <person name="de Jong P."/>
            <person name="Lindberg D.R."/>
            <person name="Seaver E.C."/>
            <person name="Weisblat D.A."/>
            <person name="Putnam N.H."/>
            <person name="Grigoriev I.V."/>
            <person name="Rokhsar D.S."/>
        </authorList>
    </citation>
    <scope>NUCLEOTIDE SEQUENCE</scope>
</reference>
<evidence type="ECO:0000256" key="4">
    <source>
        <dbReference type="ARBA" id="ARBA00023054"/>
    </source>
</evidence>
<evidence type="ECO:0000256" key="8">
    <source>
        <dbReference type="SAM" id="MobiDB-lite"/>
    </source>
</evidence>
<dbReference type="GeneID" id="20212073"/>
<dbReference type="GO" id="GO:0042030">
    <property type="term" value="F:ATPase inhibitor activity"/>
    <property type="evidence" value="ECO:0000318"/>
    <property type="project" value="GO_Central"/>
</dbReference>
<comment type="similarity">
    <text evidence="2">Belongs to the ATPase inhibitor family.</text>
</comment>
<protein>
    <recommendedName>
        <fullName evidence="6">ATP synthase F1 subunit epsilon</fullName>
    </recommendedName>
</protein>
<evidence type="ECO:0000256" key="6">
    <source>
        <dbReference type="ARBA" id="ARBA00030036"/>
    </source>
</evidence>
<feature type="coiled-coil region" evidence="7">
    <location>
        <begin position="75"/>
        <end position="116"/>
    </location>
</feature>
<feature type="region of interest" description="Disordered" evidence="8">
    <location>
        <begin position="15"/>
        <end position="63"/>
    </location>
</feature>
<evidence type="ECO:0000256" key="1">
    <source>
        <dbReference type="ARBA" id="ARBA00004173"/>
    </source>
</evidence>
<dbReference type="HOGENOM" id="CLU_147479_1_2_1"/>
<evidence type="ECO:0000313" key="10">
    <source>
        <dbReference type="EnsemblMetazoa" id="HelroP191850"/>
    </source>
</evidence>
<dbReference type="InParanoid" id="T1FTC6"/>
<dbReference type="RefSeq" id="XP_009018075.1">
    <property type="nucleotide sequence ID" value="XM_009019827.1"/>
</dbReference>
<evidence type="ECO:0000256" key="7">
    <source>
        <dbReference type="SAM" id="Coils"/>
    </source>
</evidence>
<dbReference type="InterPro" id="IPR007648">
    <property type="entry name" value="ATPase_inhibitor_mt"/>
</dbReference>
<accession>T1FTC6</accession>
<keyword evidence="11" id="KW-1185">Reference proteome</keyword>
<feature type="compositionally biased region" description="Low complexity" evidence="8">
    <location>
        <begin position="23"/>
        <end position="36"/>
    </location>
</feature>
<dbReference type="SUPFAM" id="SSF64602">
    <property type="entry name" value="F1 ATPase inhibitor, IF1, C-terminal domain"/>
    <property type="match status" value="1"/>
</dbReference>
<dbReference type="GO" id="GO:0005739">
    <property type="term" value="C:mitochondrion"/>
    <property type="evidence" value="ECO:0000318"/>
    <property type="project" value="GO_Central"/>
</dbReference>
<keyword evidence="3" id="KW-0809">Transit peptide</keyword>
<sequence>MSACKKLATSSLARRIAFSKPMSSSSSSSSDSQQPGWGSGSGAGGGAGGSIREAGGPFGKREAAKEEEYFRKLNAQQLETLKNSLHDEIKYHKEEIADHQKAIERHKNKLDELKKLSE</sequence>
<evidence type="ECO:0000313" key="9">
    <source>
        <dbReference type="EMBL" id="ESO03518.1"/>
    </source>
</evidence>
<dbReference type="Gene3D" id="1.20.5.500">
    <property type="entry name" value="Single helix bin"/>
    <property type="match status" value="2"/>
</dbReference>
<evidence type="ECO:0000256" key="5">
    <source>
        <dbReference type="ARBA" id="ARBA00023128"/>
    </source>
</evidence>
<dbReference type="OrthoDB" id="10045676at2759"/>
<dbReference type="AlphaFoldDB" id="T1FTC6"/>
<dbReference type="GO" id="GO:0005737">
    <property type="term" value="C:cytoplasm"/>
    <property type="evidence" value="ECO:0000318"/>
    <property type="project" value="GO_Central"/>
</dbReference>
<dbReference type="EMBL" id="KB096590">
    <property type="protein sequence ID" value="ESO03518.1"/>
    <property type="molecule type" value="Genomic_DNA"/>
</dbReference>
<dbReference type="Proteomes" id="UP000015101">
    <property type="component" value="Unassembled WGS sequence"/>
</dbReference>
<evidence type="ECO:0000256" key="2">
    <source>
        <dbReference type="ARBA" id="ARBA00010901"/>
    </source>
</evidence>
<dbReference type="EnsemblMetazoa" id="HelroT191850">
    <property type="protein sequence ID" value="HelroP191850"/>
    <property type="gene ID" value="HelroG191850"/>
</dbReference>
<keyword evidence="4 7" id="KW-0175">Coiled coil</keyword>